<evidence type="ECO:0000256" key="2">
    <source>
        <dbReference type="ARBA" id="ARBA00022898"/>
    </source>
</evidence>
<dbReference type="Gene3D" id="3.40.640.10">
    <property type="entry name" value="Type I PLP-dependent aspartate aminotransferase-like (Major domain)"/>
    <property type="match status" value="1"/>
</dbReference>
<dbReference type="GO" id="GO:0019346">
    <property type="term" value="P:transsulfuration"/>
    <property type="evidence" value="ECO:0007669"/>
    <property type="project" value="InterPro"/>
</dbReference>
<dbReference type="InterPro" id="IPR015421">
    <property type="entry name" value="PyrdxlP-dep_Trfase_major"/>
</dbReference>
<protein>
    <recommendedName>
        <fullName evidence="7">Cystathionine gamma-synthase</fullName>
    </recommendedName>
</protein>
<reference evidence="5" key="1">
    <citation type="submission" date="2022-07" db="EMBL/GenBank/DDBJ databases">
        <title>Phylogenomic reconstructions and comparative analyses of Kickxellomycotina fungi.</title>
        <authorList>
            <person name="Reynolds N.K."/>
            <person name="Stajich J.E."/>
            <person name="Barry K."/>
            <person name="Grigoriev I.V."/>
            <person name="Crous P."/>
            <person name="Smith M.E."/>
        </authorList>
    </citation>
    <scope>NUCLEOTIDE SEQUENCE</scope>
    <source>
        <strain evidence="5">NRRL 3115</strain>
    </source>
</reference>
<dbReference type="EMBL" id="JANBTW010000004">
    <property type="protein sequence ID" value="KAJ2680628.1"/>
    <property type="molecule type" value="Genomic_DNA"/>
</dbReference>
<dbReference type="SUPFAM" id="SSF53383">
    <property type="entry name" value="PLP-dependent transferases"/>
    <property type="match status" value="1"/>
</dbReference>
<name>A0A9W8KZC8_9FUNG</name>
<dbReference type="PIRSF" id="PIRSF001434">
    <property type="entry name" value="CGS"/>
    <property type="match status" value="1"/>
</dbReference>
<comment type="cofactor">
    <cofactor evidence="1 4">
        <name>pyridoxal 5'-phosphate</name>
        <dbReference type="ChEBI" id="CHEBI:597326"/>
    </cofactor>
</comment>
<proteinExistence type="inferred from homology"/>
<dbReference type="GO" id="GO:0005737">
    <property type="term" value="C:cytoplasm"/>
    <property type="evidence" value="ECO:0007669"/>
    <property type="project" value="TreeGrafter"/>
</dbReference>
<evidence type="ECO:0000256" key="3">
    <source>
        <dbReference type="PIRSR" id="PIRSR001434-2"/>
    </source>
</evidence>
<evidence type="ECO:0008006" key="7">
    <source>
        <dbReference type="Google" id="ProtNLM"/>
    </source>
</evidence>
<accession>A0A9W8KZC8</accession>
<dbReference type="GO" id="GO:0030170">
    <property type="term" value="F:pyridoxal phosphate binding"/>
    <property type="evidence" value="ECO:0007669"/>
    <property type="project" value="InterPro"/>
</dbReference>
<dbReference type="InterPro" id="IPR015422">
    <property type="entry name" value="PyrdxlP-dep_Trfase_small"/>
</dbReference>
<feature type="modified residue" description="N6-(pyridoxal phosphate)lysine" evidence="3">
    <location>
        <position position="201"/>
    </location>
</feature>
<evidence type="ECO:0000313" key="6">
    <source>
        <dbReference type="Proteomes" id="UP001151518"/>
    </source>
</evidence>
<comment type="caution">
    <text evidence="5">The sequence shown here is derived from an EMBL/GenBank/DDBJ whole genome shotgun (WGS) entry which is preliminary data.</text>
</comment>
<gene>
    <name evidence="5" type="ORF">GGI25_000601</name>
</gene>
<evidence type="ECO:0000256" key="1">
    <source>
        <dbReference type="ARBA" id="ARBA00001933"/>
    </source>
</evidence>
<organism evidence="5 6">
    <name type="scientific">Coemansia spiralis</name>
    <dbReference type="NCBI Taxonomy" id="417178"/>
    <lineage>
        <taxon>Eukaryota</taxon>
        <taxon>Fungi</taxon>
        <taxon>Fungi incertae sedis</taxon>
        <taxon>Zoopagomycota</taxon>
        <taxon>Kickxellomycotina</taxon>
        <taxon>Kickxellomycetes</taxon>
        <taxon>Kickxellales</taxon>
        <taxon>Kickxellaceae</taxon>
        <taxon>Coemansia</taxon>
    </lineage>
</organism>
<evidence type="ECO:0000256" key="4">
    <source>
        <dbReference type="RuleBase" id="RU362118"/>
    </source>
</evidence>
<evidence type="ECO:0000313" key="5">
    <source>
        <dbReference type="EMBL" id="KAJ2680628.1"/>
    </source>
</evidence>
<dbReference type="GO" id="GO:0016846">
    <property type="term" value="F:carbon-sulfur lyase activity"/>
    <property type="evidence" value="ECO:0007669"/>
    <property type="project" value="TreeGrafter"/>
</dbReference>
<dbReference type="InterPro" id="IPR000277">
    <property type="entry name" value="Cys/Met-Metab_PyrdxlP-dep_enz"/>
</dbReference>
<dbReference type="Gene3D" id="3.90.1150.10">
    <property type="entry name" value="Aspartate Aminotransferase, domain 1"/>
    <property type="match status" value="1"/>
</dbReference>
<dbReference type="OrthoDB" id="3512640at2759"/>
<comment type="similarity">
    <text evidence="4">Belongs to the trans-sulfuration enzymes family.</text>
</comment>
<dbReference type="PANTHER" id="PTHR11808">
    <property type="entry name" value="TRANS-SULFURATION ENZYME FAMILY MEMBER"/>
    <property type="match status" value="1"/>
</dbReference>
<dbReference type="Pfam" id="PF01053">
    <property type="entry name" value="Cys_Met_Meta_PP"/>
    <property type="match status" value="1"/>
</dbReference>
<dbReference type="InterPro" id="IPR015424">
    <property type="entry name" value="PyrdxlP-dep_Trfase"/>
</dbReference>
<keyword evidence="2 3" id="KW-0663">Pyridoxal phosphate</keyword>
<dbReference type="Proteomes" id="UP001151518">
    <property type="component" value="Unassembled WGS sequence"/>
</dbReference>
<sequence>MVEIKNPVYDSMSVATQSIHADSYLRVTSDITPPINVTTNFDYARTEVDGFNYGPDQRYVYSRDTTPIVTKVEAALSTITEGYAVLYGSGLTAILAVLIEHKPKKIALGESYFGTRKVVEQYQALVPGVEVVGIECGFEGVNLVWIESPFNPTGEVKDIGSYALRAHAAGALLVVDSTLAPPPLSYPFRQGADIVVHSATKYLGGHCDLLAGVVVTKSARSTETMRAARNTLGLGAGSLEGWLLLRSLRTLTVRVKQQSQTTARLVALLESFRRGACASSCHQPTAAELSLGLRIASVQHASLQFLCSKSSSKCGFDVLRQHPEGFGAVFAVRFASKSQALFVARHLKLHRFATSLGGVESLVDWRHGWDASADPTLLRVSVGLESYEDLANDWRQALLALDATETGAKL</sequence>
<dbReference type="PANTHER" id="PTHR11808:SF35">
    <property type="entry name" value="CYSTATHIONINE GAMMA-SYNTHASE (AFU_ORTHOLOGUE AFUA_7G01590)"/>
    <property type="match status" value="1"/>
</dbReference>
<dbReference type="AlphaFoldDB" id="A0A9W8KZC8"/>